<evidence type="ECO:0000256" key="2">
    <source>
        <dbReference type="ARBA" id="ARBA00022771"/>
    </source>
</evidence>
<feature type="domain" description="SWIM-type" evidence="6">
    <location>
        <begin position="68"/>
        <end position="100"/>
    </location>
</feature>
<dbReference type="SMART" id="SM00575">
    <property type="entry name" value="ZnF_PMZ"/>
    <property type="match status" value="1"/>
</dbReference>
<dbReference type="GO" id="GO:0008270">
    <property type="term" value="F:zinc ion binding"/>
    <property type="evidence" value="ECO:0007669"/>
    <property type="project" value="UniProtKB-KW"/>
</dbReference>
<evidence type="ECO:0000313" key="8">
    <source>
        <dbReference type="Proteomes" id="UP000094385"/>
    </source>
</evidence>
<dbReference type="AlphaFoldDB" id="A0A1E3Q9D9"/>
<dbReference type="Proteomes" id="UP000094385">
    <property type="component" value="Unassembled WGS sequence"/>
</dbReference>
<accession>A0A1E3Q9D9</accession>
<reference evidence="7 8" key="1">
    <citation type="journal article" date="2016" name="Proc. Natl. Acad. Sci. U.S.A.">
        <title>Comparative genomics of biotechnologically important yeasts.</title>
        <authorList>
            <person name="Riley R."/>
            <person name="Haridas S."/>
            <person name="Wolfe K.H."/>
            <person name="Lopes M.R."/>
            <person name="Hittinger C.T."/>
            <person name="Goeker M."/>
            <person name="Salamov A.A."/>
            <person name="Wisecaver J.H."/>
            <person name="Long T.M."/>
            <person name="Calvey C.H."/>
            <person name="Aerts A.L."/>
            <person name="Barry K.W."/>
            <person name="Choi C."/>
            <person name="Clum A."/>
            <person name="Coughlan A.Y."/>
            <person name="Deshpande S."/>
            <person name="Douglass A.P."/>
            <person name="Hanson S.J."/>
            <person name="Klenk H.-P."/>
            <person name="LaButti K.M."/>
            <person name="Lapidus A."/>
            <person name="Lindquist E.A."/>
            <person name="Lipzen A.M."/>
            <person name="Meier-Kolthoff J.P."/>
            <person name="Ohm R.A."/>
            <person name="Otillar R.P."/>
            <person name="Pangilinan J.L."/>
            <person name="Peng Y."/>
            <person name="Rokas A."/>
            <person name="Rosa C.A."/>
            <person name="Scheuner C."/>
            <person name="Sibirny A.A."/>
            <person name="Slot J.C."/>
            <person name="Stielow J.B."/>
            <person name="Sun H."/>
            <person name="Kurtzman C.P."/>
            <person name="Blackwell M."/>
            <person name="Grigoriev I.V."/>
            <person name="Jeffries T.W."/>
        </authorList>
    </citation>
    <scope>NUCLEOTIDE SEQUENCE [LARGE SCALE GENOMIC DNA]</scope>
    <source>
        <strain evidence="7 8">NRRL Y-11557</strain>
    </source>
</reference>
<dbReference type="InterPro" id="IPR007527">
    <property type="entry name" value="Znf_SWIM"/>
</dbReference>
<feature type="region of interest" description="Disordered" evidence="5">
    <location>
        <begin position="135"/>
        <end position="158"/>
    </location>
</feature>
<name>A0A1E3Q9D9_LIPST</name>
<evidence type="ECO:0000259" key="6">
    <source>
        <dbReference type="PROSITE" id="PS50966"/>
    </source>
</evidence>
<evidence type="ECO:0000256" key="4">
    <source>
        <dbReference type="PROSITE-ProRule" id="PRU00325"/>
    </source>
</evidence>
<dbReference type="PANTHER" id="PTHR31973:SF187">
    <property type="entry name" value="MUTATOR TRANSPOSASE MUDRA PROTEIN"/>
    <property type="match status" value="1"/>
</dbReference>
<keyword evidence="2 4" id="KW-0863">Zinc-finger</keyword>
<dbReference type="PANTHER" id="PTHR31973">
    <property type="entry name" value="POLYPROTEIN, PUTATIVE-RELATED"/>
    <property type="match status" value="1"/>
</dbReference>
<sequence>MMERIRLQIMLSRTQRLNEIKKLKDEGKRISGFAAKELARSSALAQDYIVVSANSCEYGVRTRSMESYPVRQDRRTCPCNRWYYRGMPCAHAVAAISYSRRDAVDFVDPCFRVESFEAAYIYSIHAMPTIAVENDTPICRPPTTRRPPGRPHKSRDRSNEFVARRLNVCGRCKKTMPHNARSCTEPI</sequence>
<proteinExistence type="predicted"/>
<keyword evidence="8" id="KW-1185">Reference proteome</keyword>
<organism evidence="7 8">
    <name type="scientific">Lipomyces starkeyi NRRL Y-11557</name>
    <dbReference type="NCBI Taxonomy" id="675824"/>
    <lineage>
        <taxon>Eukaryota</taxon>
        <taxon>Fungi</taxon>
        <taxon>Dikarya</taxon>
        <taxon>Ascomycota</taxon>
        <taxon>Saccharomycotina</taxon>
        <taxon>Lipomycetes</taxon>
        <taxon>Lipomycetales</taxon>
        <taxon>Lipomycetaceae</taxon>
        <taxon>Lipomyces</taxon>
    </lineage>
</organism>
<dbReference type="OrthoDB" id="1939383at2759"/>
<evidence type="ECO:0000256" key="3">
    <source>
        <dbReference type="ARBA" id="ARBA00022833"/>
    </source>
</evidence>
<keyword evidence="3" id="KW-0862">Zinc</keyword>
<keyword evidence="1" id="KW-0479">Metal-binding</keyword>
<evidence type="ECO:0000256" key="5">
    <source>
        <dbReference type="SAM" id="MobiDB-lite"/>
    </source>
</evidence>
<evidence type="ECO:0000313" key="7">
    <source>
        <dbReference type="EMBL" id="ODQ74303.1"/>
    </source>
</evidence>
<protein>
    <recommendedName>
        <fullName evidence="6">SWIM-type domain-containing protein</fullName>
    </recommendedName>
</protein>
<gene>
    <name evidence="7" type="ORF">LIPSTDRAFT_69886</name>
</gene>
<dbReference type="EMBL" id="KV454292">
    <property type="protein sequence ID" value="ODQ74303.1"/>
    <property type="molecule type" value="Genomic_DNA"/>
</dbReference>
<dbReference type="PROSITE" id="PS50966">
    <property type="entry name" value="ZF_SWIM"/>
    <property type="match status" value="1"/>
</dbReference>
<evidence type="ECO:0000256" key="1">
    <source>
        <dbReference type="ARBA" id="ARBA00022723"/>
    </source>
</evidence>
<dbReference type="InterPro" id="IPR006564">
    <property type="entry name" value="Znf_PMZ"/>
</dbReference>